<dbReference type="PANTHER" id="PTHR43782:SF3">
    <property type="entry name" value="ARGINASE"/>
    <property type="match status" value="1"/>
</dbReference>
<dbReference type="AlphaFoldDB" id="A0AA38XBS6"/>
<dbReference type="GO" id="GO:0030145">
    <property type="term" value="F:manganese ion binding"/>
    <property type="evidence" value="ECO:0007669"/>
    <property type="project" value="TreeGrafter"/>
</dbReference>
<protein>
    <recommendedName>
        <fullName evidence="7">Arginase</fullName>
    </recommendedName>
</protein>
<dbReference type="SUPFAM" id="SSF52768">
    <property type="entry name" value="Arginase/deacetylase"/>
    <property type="match status" value="1"/>
</dbReference>
<dbReference type="InterPro" id="IPR006035">
    <property type="entry name" value="Ureohydrolase"/>
</dbReference>
<evidence type="ECO:0000313" key="6">
    <source>
        <dbReference type="Proteomes" id="UP001172673"/>
    </source>
</evidence>
<dbReference type="PRINTS" id="PR00116">
    <property type="entry name" value="ARGINASE"/>
</dbReference>
<gene>
    <name evidence="5" type="ORF">H2200_005330</name>
</gene>
<dbReference type="GO" id="GO:0005634">
    <property type="term" value="C:nucleus"/>
    <property type="evidence" value="ECO:0007669"/>
    <property type="project" value="TreeGrafter"/>
</dbReference>
<sequence>MAYKSVTLIISPYHVGLKNIRVGQGPQTLLDAGLVKVIKNALPVGIDVHVKEIESVVSVPTKVEGDIGRSFAVLRNISSAVHQAAKEKSWPLVLGGNCMGVVGVYAGLNSQTVDDGHGSRASREVIWFDAHADLETSETTVSGYLDGMGGSMLMGEGFGTLLRDIPGYGVIDGRQLLSVGFRDLSEFERKKIKERKIRTVWGEKPLDCGQYAQDLRKRLAEETDLTGAILHLDVDVLDTSVGQANEFAVPGGLGVKDLVECVELIGDLKKVEAMHLASLNPDCNEWQNVAKAAIQAIECMVKKIF</sequence>
<evidence type="ECO:0000256" key="2">
    <source>
        <dbReference type="ARBA" id="ARBA00022801"/>
    </source>
</evidence>
<keyword evidence="3" id="KW-0464">Manganese</keyword>
<comment type="caution">
    <text evidence="5">The sequence shown here is derived from an EMBL/GenBank/DDBJ whole genome shotgun (WGS) entry which is preliminary data.</text>
</comment>
<keyword evidence="1" id="KW-0479">Metal-binding</keyword>
<dbReference type="EMBL" id="JAPDRK010000007">
    <property type="protein sequence ID" value="KAJ9610553.1"/>
    <property type="molecule type" value="Genomic_DNA"/>
</dbReference>
<dbReference type="Gene3D" id="3.40.800.10">
    <property type="entry name" value="Ureohydrolase domain"/>
    <property type="match status" value="1"/>
</dbReference>
<dbReference type="InterPro" id="IPR023696">
    <property type="entry name" value="Ureohydrolase_dom_sf"/>
</dbReference>
<evidence type="ECO:0000313" key="5">
    <source>
        <dbReference type="EMBL" id="KAJ9610553.1"/>
    </source>
</evidence>
<dbReference type="CDD" id="cd09999">
    <property type="entry name" value="Arginase-like_1"/>
    <property type="match status" value="1"/>
</dbReference>
<accession>A0AA38XBS6</accession>
<keyword evidence="6" id="KW-1185">Reference proteome</keyword>
<dbReference type="Pfam" id="PF00491">
    <property type="entry name" value="Arginase"/>
    <property type="match status" value="1"/>
</dbReference>
<evidence type="ECO:0000256" key="1">
    <source>
        <dbReference type="ARBA" id="ARBA00022723"/>
    </source>
</evidence>
<evidence type="ECO:0000256" key="3">
    <source>
        <dbReference type="ARBA" id="ARBA00023211"/>
    </source>
</evidence>
<dbReference type="PANTHER" id="PTHR43782">
    <property type="entry name" value="ARGINASE"/>
    <property type="match status" value="1"/>
</dbReference>
<dbReference type="PROSITE" id="PS51409">
    <property type="entry name" value="ARGINASE_2"/>
    <property type="match status" value="1"/>
</dbReference>
<name>A0AA38XBS6_9EURO</name>
<keyword evidence="2" id="KW-0378">Hydrolase</keyword>
<reference evidence="5" key="1">
    <citation type="submission" date="2022-10" db="EMBL/GenBank/DDBJ databases">
        <title>Culturing micro-colonial fungi from biological soil crusts in the Mojave desert and describing Neophaeococcomyces mojavensis, and introducing the new genera and species Taxawa tesnikishii.</title>
        <authorList>
            <person name="Kurbessoian T."/>
            <person name="Stajich J.E."/>
        </authorList>
    </citation>
    <scope>NUCLEOTIDE SEQUENCE</scope>
    <source>
        <strain evidence="5">TK_41</strain>
    </source>
</reference>
<evidence type="ECO:0000256" key="4">
    <source>
        <dbReference type="PROSITE-ProRule" id="PRU00742"/>
    </source>
</evidence>
<comment type="similarity">
    <text evidence="4">Belongs to the arginase family.</text>
</comment>
<evidence type="ECO:0008006" key="7">
    <source>
        <dbReference type="Google" id="ProtNLM"/>
    </source>
</evidence>
<proteinExistence type="inferred from homology"/>
<dbReference type="GO" id="GO:0005829">
    <property type="term" value="C:cytosol"/>
    <property type="evidence" value="ECO:0007669"/>
    <property type="project" value="TreeGrafter"/>
</dbReference>
<organism evidence="5 6">
    <name type="scientific">Cladophialophora chaetospira</name>
    <dbReference type="NCBI Taxonomy" id="386627"/>
    <lineage>
        <taxon>Eukaryota</taxon>
        <taxon>Fungi</taxon>
        <taxon>Dikarya</taxon>
        <taxon>Ascomycota</taxon>
        <taxon>Pezizomycotina</taxon>
        <taxon>Eurotiomycetes</taxon>
        <taxon>Chaetothyriomycetidae</taxon>
        <taxon>Chaetothyriales</taxon>
        <taxon>Herpotrichiellaceae</taxon>
        <taxon>Cladophialophora</taxon>
    </lineage>
</organism>
<dbReference type="GO" id="GO:0004053">
    <property type="term" value="F:arginase activity"/>
    <property type="evidence" value="ECO:0007669"/>
    <property type="project" value="TreeGrafter"/>
</dbReference>
<dbReference type="Proteomes" id="UP001172673">
    <property type="component" value="Unassembled WGS sequence"/>
</dbReference>